<evidence type="ECO:0008006" key="4">
    <source>
        <dbReference type="Google" id="ProtNLM"/>
    </source>
</evidence>
<keyword evidence="1" id="KW-0812">Transmembrane</keyword>
<sequence>MKLSYVGAIIGLLISVAWIAFGFWKMLIIAIAIVIGVSLGAWLDLQGITFKNLLVKLLNKLTN</sequence>
<dbReference type="STRING" id="1423725.FC19_GL000682"/>
<dbReference type="AlphaFoldDB" id="A0A0R2D6Y2"/>
<reference evidence="2 3" key="1">
    <citation type="journal article" date="2015" name="Genome Announc.">
        <title>Expanding the biotechnology potential of lactobacilli through comparative genomics of 213 strains and associated genera.</title>
        <authorList>
            <person name="Sun Z."/>
            <person name="Harris H.M."/>
            <person name="McCann A."/>
            <person name="Guo C."/>
            <person name="Argimon S."/>
            <person name="Zhang W."/>
            <person name="Yang X."/>
            <person name="Jeffery I.B."/>
            <person name="Cooney J.C."/>
            <person name="Kagawa T.F."/>
            <person name="Liu W."/>
            <person name="Song Y."/>
            <person name="Salvetti E."/>
            <person name="Wrobel A."/>
            <person name="Rasinkangas P."/>
            <person name="Parkhill J."/>
            <person name="Rea M.C."/>
            <person name="O'Sullivan O."/>
            <person name="Ritari J."/>
            <person name="Douillard F.P."/>
            <person name="Paul Ross R."/>
            <person name="Yang R."/>
            <person name="Briner A.E."/>
            <person name="Felis G.E."/>
            <person name="de Vos W.M."/>
            <person name="Barrangou R."/>
            <person name="Klaenhammer T.R."/>
            <person name="Caufield P.W."/>
            <person name="Cui Y."/>
            <person name="Zhang H."/>
            <person name="O'Toole P.W."/>
        </authorList>
    </citation>
    <scope>NUCLEOTIDE SEQUENCE [LARGE SCALE GENOMIC DNA]</scope>
    <source>
        <strain evidence="2 3">DSM 21051</strain>
    </source>
</reference>
<dbReference type="PATRIC" id="fig|1423725.3.peg.706"/>
<keyword evidence="3" id="KW-1185">Reference proteome</keyword>
<gene>
    <name evidence="2" type="ORF">FC19_GL000682</name>
</gene>
<feature type="transmembrane region" description="Helical" evidence="1">
    <location>
        <begin position="5"/>
        <end position="21"/>
    </location>
</feature>
<keyword evidence="1" id="KW-1133">Transmembrane helix</keyword>
<protein>
    <recommendedName>
        <fullName evidence="4">Small integral membrane protein</fullName>
    </recommendedName>
</protein>
<dbReference type="RefSeq" id="WP_057875708.1">
    <property type="nucleotide sequence ID" value="NZ_AYZD01000015.1"/>
</dbReference>
<organism evidence="2 3">
    <name type="scientific">Liquorilactobacillus aquaticus DSM 21051</name>
    <dbReference type="NCBI Taxonomy" id="1423725"/>
    <lineage>
        <taxon>Bacteria</taxon>
        <taxon>Bacillati</taxon>
        <taxon>Bacillota</taxon>
        <taxon>Bacilli</taxon>
        <taxon>Lactobacillales</taxon>
        <taxon>Lactobacillaceae</taxon>
        <taxon>Liquorilactobacillus</taxon>
    </lineage>
</organism>
<dbReference type="Proteomes" id="UP000051015">
    <property type="component" value="Unassembled WGS sequence"/>
</dbReference>
<comment type="caution">
    <text evidence="2">The sequence shown here is derived from an EMBL/GenBank/DDBJ whole genome shotgun (WGS) entry which is preliminary data.</text>
</comment>
<evidence type="ECO:0000313" key="3">
    <source>
        <dbReference type="Proteomes" id="UP000051015"/>
    </source>
</evidence>
<feature type="transmembrane region" description="Helical" evidence="1">
    <location>
        <begin position="27"/>
        <end position="45"/>
    </location>
</feature>
<keyword evidence="1" id="KW-0472">Membrane</keyword>
<evidence type="ECO:0000256" key="1">
    <source>
        <dbReference type="SAM" id="Phobius"/>
    </source>
</evidence>
<dbReference type="InterPro" id="IPR018730">
    <property type="entry name" value="DUF2273"/>
</dbReference>
<dbReference type="EMBL" id="AYZD01000015">
    <property type="protein sequence ID" value="KRM96393.1"/>
    <property type="molecule type" value="Genomic_DNA"/>
</dbReference>
<accession>A0A0R2D6Y2</accession>
<proteinExistence type="predicted"/>
<evidence type="ECO:0000313" key="2">
    <source>
        <dbReference type="EMBL" id="KRM96393.1"/>
    </source>
</evidence>
<name>A0A0R2D6Y2_9LACO</name>
<dbReference type="Pfam" id="PF10031">
    <property type="entry name" value="DUF2273"/>
    <property type="match status" value="1"/>
</dbReference>